<accession>A0A846J9W9</accession>
<name>A0A846J9W9_CLOBO</name>
<gene>
    <name evidence="1" type="ORF">FC871_00080</name>
</gene>
<sequence>MFKYCTPCFMCIPIPIPIYPKDTQPMLPMEYDHEDKTKENKDNLKSLYPKIYFKIFPLVKERCEIMKREKGKEYCPSEKEVDTVCKEIYKRIKPELDDDEDDYTRQRRYRRRHAINDLIRIMLISQLLGI</sequence>
<reference evidence="1 2" key="1">
    <citation type="submission" date="2019-04" db="EMBL/GenBank/DDBJ databases">
        <title>Genome sequencing of Clostridium botulinum Groups I-IV and Clostridium butyricum.</title>
        <authorList>
            <person name="Brunt J."/>
            <person name="Van Vliet A.H.M."/>
            <person name="Stringer S.C."/>
            <person name="Carter A.T."/>
            <person name="Peck M.W."/>
        </authorList>
    </citation>
    <scope>NUCLEOTIDE SEQUENCE [LARGE SCALE GENOMIC DNA]</scope>
    <source>
        <strain evidence="1 2">Colworth BL30</strain>
    </source>
</reference>
<protein>
    <submittedName>
        <fullName evidence="1">Uncharacterized protein</fullName>
    </submittedName>
</protein>
<evidence type="ECO:0000313" key="1">
    <source>
        <dbReference type="EMBL" id="NFJ06924.1"/>
    </source>
</evidence>
<dbReference type="Proteomes" id="UP000480039">
    <property type="component" value="Unassembled WGS sequence"/>
</dbReference>
<comment type="caution">
    <text evidence="1">The sequence shown here is derived from an EMBL/GenBank/DDBJ whole genome shotgun (WGS) entry which is preliminary data.</text>
</comment>
<proteinExistence type="predicted"/>
<dbReference type="AlphaFoldDB" id="A0A846J9W9"/>
<organism evidence="1 2">
    <name type="scientific">Clostridium botulinum</name>
    <dbReference type="NCBI Taxonomy" id="1491"/>
    <lineage>
        <taxon>Bacteria</taxon>
        <taxon>Bacillati</taxon>
        <taxon>Bacillota</taxon>
        <taxon>Clostridia</taxon>
        <taxon>Eubacteriales</taxon>
        <taxon>Clostridiaceae</taxon>
        <taxon>Clostridium</taxon>
    </lineage>
</organism>
<dbReference type="EMBL" id="SWQE01000001">
    <property type="protein sequence ID" value="NFJ06924.1"/>
    <property type="molecule type" value="Genomic_DNA"/>
</dbReference>
<evidence type="ECO:0000313" key="2">
    <source>
        <dbReference type="Proteomes" id="UP000480039"/>
    </source>
</evidence>